<dbReference type="EMBL" id="AP025592">
    <property type="protein sequence ID" value="BDG10537.1"/>
    <property type="molecule type" value="Genomic_DNA"/>
</dbReference>
<sequence>MSQPGARTPPWASRAALLALLALGLAVRLWHLDAPLLGFGSWRECDTAAMARNFAEGGHRLLYPQIDWAGDGPGYVETELPAYPWSVSWLYALFGVHEALGRLVSALLAVAMLWGLHALVRDRIDERTALWSTGLLAVRPRSGSPERGP</sequence>
<evidence type="ECO:0000256" key="4">
    <source>
        <dbReference type="ARBA" id="ARBA00022679"/>
    </source>
</evidence>
<accession>A0ABM7XF68</accession>
<name>A0ABM7XF68_9BACT</name>
<keyword evidence="5 8" id="KW-0812">Transmembrane</keyword>
<dbReference type="PANTHER" id="PTHR33908">
    <property type="entry name" value="MANNOSYLTRANSFERASE YKCB-RELATED"/>
    <property type="match status" value="1"/>
</dbReference>
<reference evidence="11" key="1">
    <citation type="journal article" date="2022" name="Int. J. Syst. Evol. Microbiol.">
        <title>Anaeromyxobacter oryzae sp. nov., Anaeromyxobacter diazotrophicus sp. nov. and Anaeromyxobacter paludicola sp. nov., isolated from paddy soils.</title>
        <authorList>
            <person name="Itoh H."/>
            <person name="Xu Z."/>
            <person name="Mise K."/>
            <person name="Masuda Y."/>
            <person name="Ushijima N."/>
            <person name="Hayakawa C."/>
            <person name="Shiratori Y."/>
            <person name="Senoo K."/>
        </authorList>
    </citation>
    <scope>NUCLEOTIDE SEQUENCE [LARGE SCALE GENOMIC DNA]</scope>
    <source>
        <strain evidence="11">Red630</strain>
    </source>
</reference>
<keyword evidence="7 8" id="KW-0472">Membrane</keyword>
<evidence type="ECO:0000256" key="5">
    <source>
        <dbReference type="ARBA" id="ARBA00022692"/>
    </source>
</evidence>
<evidence type="ECO:0000256" key="7">
    <source>
        <dbReference type="ARBA" id="ARBA00023136"/>
    </source>
</evidence>
<keyword evidence="6 8" id="KW-1133">Transmembrane helix</keyword>
<organism evidence="10 11">
    <name type="scientific">Anaeromyxobacter paludicola</name>
    <dbReference type="NCBI Taxonomy" id="2918171"/>
    <lineage>
        <taxon>Bacteria</taxon>
        <taxon>Pseudomonadati</taxon>
        <taxon>Myxococcota</taxon>
        <taxon>Myxococcia</taxon>
        <taxon>Myxococcales</taxon>
        <taxon>Cystobacterineae</taxon>
        <taxon>Anaeromyxobacteraceae</taxon>
        <taxon>Anaeromyxobacter</taxon>
    </lineage>
</organism>
<dbReference type="RefSeq" id="WP_248343046.1">
    <property type="nucleotide sequence ID" value="NZ_AP025592.1"/>
</dbReference>
<gene>
    <name evidence="10" type="ORF">AMPC_36500</name>
</gene>
<dbReference type="Proteomes" id="UP001162734">
    <property type="component" value="Chromosome"/>
</dbReference>
<dbReference type="Pfam" id="PF13231">
    <property type="entry name" value="PMT_2"/>
    <property type="match status" value="1"/>
</dbReference>
<keyword evidence="4" id="KW-0808">Transferase</keyword>
<evidence type="ECO:0000259" key="9">
    <source>
        <dbReference type="Pfam" id="PF13231"/>
    </source>
</evidence>
<dbReference type="InterPro" id="IPR050297">
    <property type="entry name" value="LipidA_mod_glycosyltrf_83"/>
</dbReference>
<dbReference type="PANTHER" id="PTHR33908:SF11">
    <property type="entry name" value="MEMBRANE PROTEIN"/>
    <property type="match status" value="1"/>
</dbReference>
<dbReference type="InterPro" id="IPR038731">
    <property type="entry name" value="RgtA/B/C-like"/>
</dbReference>
<proteinExistence type="predicted"/>
<feature type="transmembrane region" description="Helical" evidence="8">
    <location>
        <begin position="99"/>
        <end position="120"/>
    </location>
</feature>
<evidence type="ECO:0000313" key="10">
    <source>
        <dbReference type="EMBL" id="BDG10537.1"/>
    </source>
</evidence>
<evidence type="ECO:0000256" key="2">
    <source>
        <dbReference type="ARBA" id="ARBA00022475"/>
    </source>
</evidence>
<comment type="subcellular location">
    <subcellularLocation>
        <location evidence="1">Cell membrane</location>
        <topology evidence="1">Multi-pass membrane protein</topology>
    </subcellularLocation>
</comment>
<keyword evidence="3" id="KW-0328">Glycosyltransferase</keyword>
<evidence type="ECO:0000256" key="3">
    <source>
        <dbReference type="ARBA" id="ARBA00022676"/>
    </source>
</evidence>
<keyword evidence="11" id="KW-1185">Reference proteome</keyword>
<evidence type="ECO:0000256" key="8">
    <source>
        <dbReference type="SAM" id="Phobius"/>
    </source>
</evidence>
<evidence type="ECO:0000256" key="6">
    <source>
        <dbReference type="ARBA" id="ARBA00022989"/>
    </source>
</evidence>
<evidence type="ECO:0000313" key="11">
    <source>
        <dbReference type="Proteomes" id="UP001162734"/>
    </source>
</evidence>
<evidence type="ECO:0000256" key="1">
    <source>
        <dbReference type="ARBA" id="ARBA00004651"/>
    </source>
</evidence>
<keyword evidence="2" id="KW-1003">Cell membrane</keyword>
<feature type="domain" description="Glycosyltransferase RgtA/B/C/D-like" evidence="9">
    <location>
        <begin position="81"/>
        <end position="140"/>
    </location>
</feature>
<protein>
    <recommendedName>
        <fullName evidence="9">Glycosyltransferase RgtA/B/C/D-like domain-containing protein</fullName>
    </recommendedName>
</protein>